<dbReference type="InterPro" id="IPR052045">
    <property type="entry name" value="Sulfur_Carrier/Prot_Modifier"/>
</dbReference>
<organism evidence="1">
    <name type="scientific">marine sediment metagenome</name>
    <dbReference type="NCBI Taxonomy" id="412755"/>
    <lineage>
        <taxon>unclassified sequences</taxon>
        <taxon>metagenomes</taxon>
        <taxon>ecological metagenomes</taxon>
    </lineage>
</organism>
<name>X0STW1_9ZZZZ</name>
<evidence type="ECO:0000313" key="1">
    <source>
        <dbReference type="EMBL" id="GAF67250.1"/>
    </source>
</evidence>
<dbReference type="InterPro" id="IPR016155">
    <property type="entry name" value="Mopterin_synth/thiamin_S_b"/>
</dbReference>
<proteinExistence type="predicted"/>
<accession>X0STW1</accession>
<reference evidence="1" key="1">
    <citation type="journal article" date="2014" name="Front. Microbiol.">
        <title>High frequency of phylogenetically diverse reductive dehalogenase-homologous genes in deep subseafloor sedimentary metagenomes.</title>
        <authorList>
            <person name="Kawai M."/>
            <person name="Futagami T."/>
            <person name="Toyoda A."/>
            <person name="Takaki Y."/>
            <person name="Nishi S."/>
            <person name="Hori S."/>
            <person name="Arai W."/>
            <person name="Tsubouchi T."/>
            <person name="Morono Y."/>
            <person name="Uchiyama I."/>
            <person name="Ito T."/>
            <person name="Fujiyama A."/>
            <person name="Inagaki F."/>
            <person name="Takami H."/>
        </authorList>
    </citation>
    <scope>NUCLEOTIDE SEQUENCE</scope>
    <source>
        <strain evidence="1">Expedition CK06-06</strain>
    </source>
</reference>
<sequence>MSKVSISLSGALATVAGTRKVEVEASTVSQALEALSSTYGEEFQTKIYDETGRPRRFINIYVNGRDYRFLRRLETQLTENDDIAIIPAASGG</sequence>
<comment type="caution">
    <text evidence="1">The sequence shown here is derived from an EMBL/GenBank/DDBJ whole genome shotgun (WGS) entry which is preliminary data.</text>
</comment>
<dbReference type="Gene3D" id="3.10.20.30">
    <property type="match status" value="1"/>
</dbReference>
<gene>
    <name evidence="1" type="ORF">S01H1_14439</name>
</gene>
<dbReference type="SUPFAM" id="SSF54285">
    <property type="entry name" value="MoaD/ThiS"/>
    <property type="match status" value="1"/>
</dbReference>
<dbReference type="PANTHER" id="PTHR38031">
    <property type="entry name" value="SULFUR CARRIER PROTEIN SLR0821-RELATED"/>
    <property type="match status" value="1"/>
</dbReference>
<dbReference type="InterPro" id="IPR012675">
    <property type="entry name" value="Beta-grasp_dom_sf"/>
</dbReference>
<protein>
    <recommendedName>
        <fullName evidence="2">MoaD/ThiS family protein</fullName>
    </recommendedName>
</protein>
<dbReference type="AlphaFoldDB" id="X0STW1"/>
<evidence type="ECO:0008006" key="2">
    <source>
        <dbReference type="Google" id="ProtNLM"/>
    </source>
</evidence>
<dbReference type="InterPro" id="IPR003749">
    <property type="entry name" value="ThiS/MoaD-like"/>
</dbReference>
<dbReference type="PANTHER" id="PTHR38031:SF1">
    <property type="entry name" value="SULFUR CARRIER PROTEIN CYSO"/>
    <property type="match status" value="1"/>
</dbReference>
<dbReference type="Pfam" id="PF02597">
    <property type="entry name" value="ThiS"/>
    <property type="match status" value="1"/>
</dbReference>
<dbReference type="InterPro" id="IPR010038">
    <property type="entry name" value="MoaD_arc-typ"/>
</dbReference>
<dbReference type="NCBIfam" id="TIGR01687">
    <property type="entry name" value="moaD_arch"/>
    <property type="match status" value="1"/>
</dbReference>
<dbReference type="EMBL" id="BARS01007512">
    <property type="protein sequence ID" value="GAF67250.1"/>
    <property type="molecule type" value="Genomic_DNA"/>
</dbReference>